<organism evidence="1">
    <name type="scientific">Siphoviridae sp. ct5op20</name>
    <dbReference type="NCBI Taxonomy" id="2826295"/>
    <lineage>
        <taxon>Viruses</taxon>
        <taxon>Duplodnaviria</taxon>
        <taxon>Heunggongvirae</taxon>
        <taxon>Uroviricota</taxon>
        <taxon>Caudoviricetes</taxon>
    </lineage>
</organism>
<reference evidence="1" key="1">
    <citation type="journal article" date="2021" name="Proc. Natl. Acad. Sci. U.S.A.">
        <title>A Catalog of Tens of Thousands of Viruses from Human Metagenomes Reveals Hidden Associations with Chronic Diseases.</title>
        <authorList>
            <person name="Tisza M.J."/>
            <person name="Buck C.B."/>
        </authorList>
    </citation>
    <scope>NUCLEOTIDE SEQUENCE</scope>
    <source>
        <strain evidence="1">Ct5op20</strain>
    </source>
</reference>
<protein>
    <submittedName>
        <fullName evidence="1">Uncharacterized protein</fullName>
    </submittedName>
</protein>
<evidence type="ECO:0000313" key="1">
    <source>
        <dbReference type="EMBL" id="DAD96845.1"/>
    </source>
</evidence>
<dbReference type="EMBL" id="BK015225">
    <property type="protein sequence ID" value="DAD96845.1"/>
    <property type="molecule type" value="Genomic_DNA"/>
</dbReference>
<name>A0A8S5NPV9_9CAUD</name>
<sequence>MSGFVEFKKEPTHWIFGENKKDMSKEIMSMNDLQQKFASVT</sequence>
<accession>A0A8S5NPV9</accession>
<proteinExistence type="predicted"/>